<dbReference type="AlphaFoldDB" id="A0A426QKE1"/>
<name>A0A426QKE1_9GAMM</name>
<accession>A0A426QKE1</accession>
<dbReference type="Proteomes" id="UP000287798">
    <property type="component" value="Unassembled WGS sequence"/>
</dbReference>
<reference evidence="1 2" key="1">
    <citation type="journal article" date="2010" name="Int. J. Syst. Evol. Microbiol.">
        <title>Thiohalobacter thiocyanaticus gen. nov., sp. nov., a moderately halophilic, sulfur-oxidizing gammaproteobacterium from hypersaline lakes, that utilizes thiocyanate.</title>
        <authorList>
            <person name="Sorokin D.Y."/>
            <person name="Kovaleva O.L."/>
            <person name="Tourova T.P."/>
            <person name="Muyzer G."/>
        </authorList>
    </citation>
    <scope>NUCLEOTIDE SEQUENCE [LARGE SCALE GENOMIC DNA]</scope>
    <source>
        <strain evidence="1 2">Hrh1</strain>
    </source>
</reference>
<gene>
    <name evidence="1" type="ORF">D6C00_09815</name>
</gene>
<keyword evidence="2" id="KW-1185">Reference proteome</keyword>
<comment type="caution">
    <text evidence="1">The sequence shown here is derived from an EMBL/GenBank/DDBJ whole genome shotgun (WGS) entry which is preliminary data.</text>
</comment>
<proteinExistence type="predicted"/>
<dbReference type="RefSeq" id="WP_125181559.1">
    <property type="nucleotide sequence ID" value="NZ_QZMU01000001.1"/>
</dbReference>
<sequence>MSETILLERIAEQLDAHPDDHAAWMREVIALFEADADEGWRRLNSKRMWGGAGSVANAAMDDNPGMDATLWDLHVRELRSLLIELAEQLKARGQAYPDIDFWLSAFTSWNQSL</sequence>
<organism evidence="1 2">
    <name type="scientific">Thiohalobacter thiocyanaticus</name>
    <dbReference type="NCBI Taxonomy" id="585455"/>
    <lineage>
        <taxon>Bacteria</taxon>
        <taxon>Pseudomonadati</taxon>
        <taxon>Pseudomonadota</taxon>
        <taxon>Gammaproteobacteria</taxon>
        <taxon>Thiohalobacterales</taxon>
        <taxon>Thiohalobacteraceae</taxon>
        <taxon>Thiohalobacter</taxon>
    </lineage>
</organism>
<protein>
    <submittedName>
        <fullName evidence="1">Uncharacterized protein</fullName>
    </submittedName>
</protein>
<dbReference type="OrthoDB" id="5769546at2"/>
<evidence type="ECO:0000313" key="2">
    <source>
        <dbReference type="Proteomes" id="UP000287798"/>
    </source>
</evidence>
<dbReference type="EMBL" id="QZMU01000001">
    <property type="protein sequence ID" value="RRQ22218.1"/>
    <property type="molecule type" value="Genomic_DNA"/>
</dbReference>
<evidence type="ECO:0000313" key="1">
    <source>
        <dbReference type="EMBL" id="RRQ22218.1"/>
    </source>
</evidence>